<comment type="subcellular location">
    <subcellularLocation>
        <location evidence="1">Cell membrane</location>
    </subcellularLocation>
</comment>
<evidence type="ECO:0000256" key="2">
    <source>
        <dbReference type="ARBA" id="ARBA00007759"/>
    </source>
</evidence>
<dbReference type="AlphaFoldDB" id="A0A101JLQ0"/>
<keyword evidence="5 7" id="KW-1133">Transmembrane helix</keyword>
<organism evidence="9 10">
    <name type="scientific">Actinoplanes awajinensis subsp. mycoplanecinus</name>
    <dbReference type="NCBI Taxonomy" id="135947"/>
    <lineage>
        <taxon>Bacteria</taxon>
        <taxon>Bacillati</taxon>
        <taxon>Actinomycetota</taxon>
        <taxon>Actinomycetes</taxon>
        <taxon>Micromonosporales</taxon>
        <taxon>Micromonosporaceae</taxon>
        <taxon>Actinoplanes</taxon>
    </lineage>
</organism>
<evidence type="ECO:0000256" key="3">
    <source>
        <dbReference type="ARBA" id="ARBA00022475"/>
    </source>
</evidence>
<comment type="similarity">
    <text evidence="2">Belongs to the EccE family.</text>
</comment>
<keyword evidence="4 7" id="KW-0812">Transmembrane</keyword>
<keyword evidence="10" id="KW-1185">Reference proteome</keyword>
<feature type="domain" description="Type VII secretion system protein EccE" evidence="8">
    <location>
        <begin position="177"/>
        <end position="272"/>
    </location>
</feature>
<dbReference type="NCBIfam" id="TIGR03923">
    <property type="entry name" value="T7SS_EccE"/>
    <property type="match status" value="1"/>
</dbReference>
<evidence type="ECO:0000256" key="4">
    <source>
        <dbReference type="ARBA" id="ARBA00022692"/>
    </source>
</evidence>
<dbReference type="Pfam" id="PF11203">
    <property type="entry name" value="EccE"/>
    <property type="match status" value="1"/>
</dbReference>
<keyword evidence="6 7" id="KW-0472">Membrane</keyword>
<reference evidence="9 10" key="1">
    <citation type="submission" date="2015-10" db="EMBL/GenBank/DDBJ databases">
        <authorList>
            <person name="Gilbert D.G."/>
        </authorList>
    </citation>
    <scope>NUCLEOTIDE SEQUENCE [LARGE SCALE GENOMIC DNA]</scope>
    <source>
        <strain evidence="9 10">NRRL B-16712</strain>
    </source>
</reference>
<evidence type="ECO:0000256" key="6">
    <source>
        <dbReference type="ARBA" id="ARBA00023136"/>
    </source>
</evidence>
<accession>A0A101JLQ0</accession>
<keyword evidence="3" id="KW-1003">Cell membrane</keyword>
<dbReference type="Proteomes" id="UP000053244">
    <property type="component" value="Unassembled WGS sequence"/>
</dbReference>
<comment type="caution">
    <text evidence="9">The sequence shown here is derived from an EMBL/GenBank/DDBJ whole genome shotgun (WGS) entry which is preliminary data.</text>
</comment>
<dbReference type="InterPro" id="IPR050051">
    <property type="entry name" value="EccE_dom"/>
</dbReference>
<evidence type="ECO:0000256" key="1">
    <source>
        <dbReference type="ARBA" id="ARBA00004236"/>
    </source>
</evidence>
<evidence type="ECO:0000313" key="9">
    <source>
        <dbReference type="EMBL" id="KUL29168.1"/>
    </source>
</evidence>
<sequence length="365" mass="37793">MIAVEIAALAVALSLHQPMWIVGVVGGAAALVLIAGFGRRQGRWWFEHLLVNRRFKRRARRSAAAAAQTRTGALPAALAALAPDLRIAQITDRGNQVGIGQDGDGFFVALAVTLPRQQPHALPIPVLERLAAVTTSGNPASAIQIVVHTVPGPSALLHRSAPAVQSYLELLNGEAVPASRQIWVVIRLDPRDARTASAARGGGIDGVHRALTAFAGRVGKALRGGDVTYRILDADQLTAAIATAAGLTGSPTPPREEWARWVSGEAGHLVFALTGIPPRSLSGLLQETAQGPVTSTTVAVRMAPAAEGALTLSGVLRVAAAPDGLEEVGTWVRARADQAGVSMQRLDGQQAVGVYAAAPTAAGPL</sequence>
<gene>
    <name evidence="9" type="ORF">ADL15_28815</name>
</gene>
<dbReference type="GO" id="GO:0005886">
    <property type="term" value="C:plasma membrane"/>
    <property type="evidence" value="ECO:0007669"/>
    <property type="project" value="UniProtKB-SubCell"/>
</dbReference>
<dbReference type="EMBL" id="LLZH01000281">
    <property type="protein sequence ID" value="KUL29168.1"/>
    <property type="molecule type" value="Genomic_DNA"/>
</dbReference>
<evidence type="ECO:0000259" key="8">
    <source>
        <dbReference type="Pfam" id="PF11203"/>
    </source>
</evidence>
<proteinExistence type="inferred from homology"/>
<evidence type="ECO:0000256" key="7">
    <source>
        <dbReference type="SAM" id="Phobius"/>
    </source>
</evidence>
<name>A0A101JLQ0_9ACTN</name>
<dbReference type="InterPro" id="IPR021368">
    <property type="entry name" value="T7SS_EccE"/>
</dbReference>
<evidence type="ECO:0000313" key="10">
    <source>
        <dbReference type="Proteomes" id="UP000053244"/>
    </source>
</evidence>
<protein>
    <recommendedName>
        <fullName evidence="8">Type VII secretion system protein EccE domain-containing protein</fullName>
    </recommendedName>
</protein>
<evidence type="ECO:0000256" key="5">
    <source>
        <dbReference type="ARBA" id="ARBA00022989"/>
    </source>
</evidence>
<feature type="transmembrane region" description="Helical" evidence="7">
    <location>
        <begin position="19"/>
        <end position="38"/>
    </location>
</feature>